<sequence>MKIPELESRLETLRSEGKHEEADSLQIEIGKLKANAITGFMQFPSNSIENLISLMNKPIKAKDENHDIYLVRFEEGTNVRLTYWKG</sequence>
<dbReference type="Proteomes" id="UP000267017">
    <property type="component" value="Unassembled WGS sequence"/>
</dbReference>
<dbReference type="EMBL" id="RRCN01000002">
    <property type="protein sequence ID" value="RRJ54830.1"/>
    <property type="molecule type" value="Genomic_DNA"/>
</dbReference>
<accession>A0A3P3TA46</accession>
<protein>
    <submittedName>
        <fullName evidence="1">Uncharacterized protein</fullName>
    </submittedName>
</protein>
<evidence type="ECO:0000313" key="2">
    <source>
        <dbReference type="Proteomes" id="UP000267017"/>
    </source>
</evidence>
<reference evidence="1 2" key="1">
    <citation type="submission" date="2018-11" db="EMBL/GenBank/DDBJ databases">
        <title>Genome sequencing of Paenibacillus sp. KCOM 3021 (= ChDC PVNT-B20).</title>
        <authorList>
            <person name="Kook J.-K."/>
            <person name="Park S.-N."/>
            <person name="Lim Y.K."/>
        </authorList>
    </citation>
    <scope>NUCLEOTIDE SEQUENCE [LARGE SCALE GENOMIC DNA]</scope>
    <source>
        <strain evidence="1 2">KCOM 3021</strain>
    </source>
</reference>
<evidence type="ECO:0000313" key="1">
    <source>
        <dbReference type="EMBL" id="RRJ54830.1"/>
    </source>
</evidence>
<comment type="caution">
    <text evidence="1">The sequence shown here is derived from an EMBL/GenBank/DDBJ whole genome shotgun (WGS) entry which is preliminary data.</text>
</comment>
<keyword evidence="2" id="KW-1185">Reference proteome</keyword>
<proteinExistence type="predicted"/>
<dbReference type="AlphaFoldDB" id="A0A3P3TA46"/>
<dbReference type="RefSeq" id="WP_128635914.1">
    <property type="nucleotide sequence ID" value="NZ_RRCN01000002.1"/>
</dbReference>
<organism evidence="1 2">
    <name type="scientific">Paenibacillus oralis</name>
    <dbReference type="NCBI Taxonomy" id="2490856"/>
    <lineage>
        <taxon>Bacteria</taxon>
        <taxon>Bacillati</taxon>
        <taxon>Bacillota</taxon>
        <taxon>Bacilli</taxon>
        <taxon>Bacillales</taxon>
        <taxon>Paenibacillaceae</taxon>
        <taxon>Paenibacillus</taxon>
    </lineage>
</organism>
<gene>
    <name evidence="1" type="ORF">EHV15_35240</name>
</gene>
<name>A0A3P3TA46_9BACL</name>